<evidence type="ECO:0000256" key="1">
    <source>
        <dbReference type="SAM" id="MobiDB-lite"/>
    </source>
</evidence>
<feature type="signal peptide" evidence="2">
    <location>
        <begin position="1"/>
        <end position="22"/>
    </location>
</feature>
<feature type="region of interest" description="Disordered" evidence="1">
    <location>
        <begin position="410"/>
        <end position="430"/>
    </location>
</feature>
<dbReference type="GeneID" id="108079539"/>
<dbReference type="RefSeq" id="XP_041631690.1">
    <property type="nucleotide sequence ID" value="XM_041775756.2"/>
</dbReference>
<feature type="region of interest" description="Disordered" evidence="1">
    <location>
        <begin position="1094"/>
        <end position="1119"/>
    </location>
</feature>
<dbReference type="SUPFAM" id="SSF54001">
    <property type="entry name" value="Cysteine proteinases"/>
    <property type="match status" value="9"/>
</dbReference>
<feature type="compositionally biased region" description="Polar residues" evidence="1">
    <location>
        <begin position="1357"/>
        <end position="1368"/>
    </location>
</feature>
<dbReference type="InterPro" id="IPR038765">
    <property type="entry name" value="Papain-like_cys_pep_sf"/>
</dbReference>
<feature type="domain" description="Cathepsin propeptide inhibitor" evidence="3">
    <location>
        <begin position="905"/>
        <end position="965"/>
    </location>
</feature>
<feature type="region of interest" description="Disordered" evidence="1">
    <location>
        <begin position="30"/>
        <end position="64"/>
    </location>
</feature>
<dbReference type="Gene3D" id="1.10.287.2250">
    <property type="match status" value="9"/>
</dbReference>
<sequence>MSLAYFTTVAFLIANLMGAAWAAPTTPASANQTEVKSDSQPKIKATVGNNRTESAPTTPGVELPSGFQEEAECRADWQKFIVDFSVQYANDEEAQKRRNIFCANWQRIQEHNFQYEAGKVSFKKKINQWSDWTIEEWKDKQRPLLAPEFDKAKPTTETSEKDQTRIKCQTAWEKFLTDYSRKYENDEETEKRRCIFCDNWQRIQEHNVLYEAGKVSHKKSINQWSDLTFEEWKKMQEPSFPPNMETSGNKTEPALAEFSEESQNKFPANMEEHGAYVAPLKPKLLNEEQLVEEESLIGKPANRELTGTQTEEAIVEIGSQEHWFPAKNESPGTYIVKTDASEDDKKGIKCQAAWEKFMIDYAPKYVNDVETEKRRSIFCDNWQRIQEHNAQFELGKVSYKESTNGWSDLTSEELKSQNPDILPPSLKPSSNKTEETIVEVGSQQVWFPPNTEEPGTYVVKTDTSEEDKKGIKCQAAWDKFLTDFSRKYENDEETEKRRSIFYDNFQRIQEHNVLYESGKMSYKKSINQWSDLTFEEWKKMQEHSFPPNMDTPGNKTEPAEAQFSEESQNRFSANMEEHGAYVAPPKPKLLNEEQLVEEKSLIEKPANIELTGNQTEEAIVEIGSQEDWFPANNESLGTYIVKTDTSENDKKGVWCQAAWEKFLIDYTPKYENDVETEKRRSIFCDNWQRIQEHNAQYEFGKFSYKKSTNGWSDLTSEELKSQNPDILPPNLKPSENKTEETIVEVGSQQVWFPPNTEEPGTYVVKTDASEDNKKGIKCQAAWEKFMIDYTPKYESDVETEKRRSIFCDNWQRIQEHNAQFELGKVSYEESTNGWSDLTSEELKSQNPDILPPSLKPSENKMEETIVEVGSQQVWFPPNTEEPGTYVVKTDTSEDNKKGIKCQAAWEKFLIDYAPKYDSDVETEKRRSIFCDNWQRIQEHNAQYELGKVSYKESTNGWSDLTSEELKSQNPDILPPSLKPSENKTEETIVEVGSQQVWFPPNTEEPGTYVVKTDASEDDKKGIKCQGAWDKFLTDFSRKYENDEETEKRRSIFCDNFQRIQEHNVLYEAGKVSHKKGINQWSDLTFEEWKKMQEHSFPPNMDTPGNKTEPAEAQFSEESQNRFSANMEEHGAYVAPPKPKLLNEEQLVEEKSLIEKPANRELTGNQTEEAIVEIGSQEDWFPANNESPDTYIVKTDASENDKKVVWCQAAWEKFLIDYTPKYENDVETEKRRSIFCDNWQRIQEHNAQYELGKVSYKESTNGWSDWTSEELKSQNPDILPANLKPSENKTEETLVEVGSQQVWFPPNMEEPGLYIAETTLEPEALDIEFSDEVRQIEDLEEPVNTKLPGTFPAKPPKKSNSSNEEVLIE</sequence>
<keyword evidence="4" id="KW-1185">Reference proteome</keyword>
<keyword evidence="2" id="KW-0732">Signal</keyword>
<feature type="domain" description="Cathepsin propeptide inhibitor" evidence="3">
    <location>
        <begin position="1210"/>
        <end position="1270"/>
    </location>
</feature>
<gene>
    <name evidence="5" type="primary">LOC108079539</name>
</gene>
<dbReference type="Proteomes" id="UP001652661">
    <property type="component" value="Chromosome 2L"/>
</dbReference>
<feature type="chain" id="PRO_5046692234" evidence="2">
    <location>
        <begin position="23"/>
        <end position="1368"/>
    </location>
</feature>
<reference evidence="4" key="1">
    <citation type="submission" date="2025-05" db="UniProtKB">
        <authorList>
            <consortium name="RefSeq"/>
        </authorList>
    </citation>
    <scope>NUCLEOTIDE SEQUENCE [LARGE SCALE GENOMIC DNA]</scope>
    <source>
        <strain evidence="4">14028-0561.14</strain>
    </source>
</reference>
<feature type="region of interest" description="Disordered" evidence="1">
    <location>
        <begin position="1335"/>
        <end position="1368"/>
    </location>
</feature>
<feature type="domain" description="Cathepsin propeptide inhibitor" evidence="3">
    <location>
        <begin position="172"/>
        <end position="232"/>
    </location>
</feature>
<feature type="domain" description="Cathepsin propeptide inhibitor" evidence="3">
    <location>
        <begin position="659"/>
        <end position="719"/>
    </location>
</feature>
<reference evidence="5" key="2">
    <citation type="submission" date="2025-08" db="UniProtKB">
        <authorList>
            <consortium name="RefSeq"/>
        </authorList>
    </citation>
    <scope>IDENTIFICATION</scope>
    <source>
        <strain evidence="5">14028-0561.14</strain>
        <tissue evidence="5">Whole fly</tissue>
    </source>
</reference>
<dbReference type="Pfam" id="PF08246">
    <property type="entry name" value="Inhibitor_I29"/>
    <property type="match status" value="9"/>
</dbReference>
<evidence type="ECO:0000313" key="5">
    <source>
        <dbReference type="RefSeq" id="XP_041631690.1"/>
    </source>
</evidence>
<proteinExistence type="predicted"/>
<evidence type="ECO:0000313" key="4">
    <source>
        <dbReference type="Proteomes" id="UP001652661"/>
    </source>
</evidence>
<evidence type="ECO:0000259" key="3">
    <source>
        <dbReference type="SMART" id="SM00848"/>
    </source>
</evidence>
<name>A0ABM3C659_DROKI</name>
<dbReference type="InterPro" id="IPR013201">
    <property type="entry name" value="Prot_inhib_I29"/>
</dbReference>
<feature type="domain" description="Cathepsin propeptide inhibitor" evidence="3">
    <location>
        <begin position="477"/>
        <end position="537"/>
    </location>
</feature>
<dbReference type="SMART" id="SM00848">
    <property type="entry name" value="Inhibitor_I29"/>
    <property type="match status" value="9"/>
</dbReference>
<feature type="region of interest" description="Disordered" evidence="1">
    <location>
        <begin position="543"/>
        <end position="568"/>
    </location>
</feature>
<accession>A0ABM3C659</accession>
<evidence type="ECO:0000256" key="2">
    <source>
        <dbReference type="SAM" id="SignalP"/>
    </source>
</evidence>
<protein>
    <submittedName>
        <fullName evidence="5">Uncharacterized protein isoform X1</fullName>
    </submittedName>
</protein>
<feature type="domain" description="Cathepsin propeptide inhibitor" evidence="3">
    <location>
        <begin position="782"/>
        <end position="842"/>
    </location>
</feature>
<feature type="domain" description="Cathepsin propeptide inhibitor" evidence="3">
    <location>
        <begin position="77"/>
        <end position="137"/>
    </location>
</feature>
<feature type="compositionally biased region" description="Polar residues" evidence="1">
    <location>
        <begin position="47"/>
        <end position="57"/>
    </location>
</feature>
<feature type="domain" description="Cathepsin propeptide inhibitor" evidence="3">
    <location>
        <begin position="354"/>
        <end position="414"/>
    </location>
</feature>
<feature type="region of interest" description="Disordered" evidence="1">
    <location>
        <begin position="961"/>
        <end position="980"/>
    </location>
</feature>
<feature type="domain" description="Cathepsin propeptide inhibitor" evidence="3">
    <location>
        <begin position="1028"/>
        <end position="1088"/>
    </location>
</feature>
<organism evidence="4 5">
    <name type="scientific">Drosophila kikkawai</name>
    <name type="common">Fruit fly</name>
    <dbReference type="NCBI Taxonomy" id="30033"/>
    <lineage>
        <taxon>Eukaryota</taxon>
        <taxon>Metazoa</taxon>
        <taxon>Ecdysozoa</taxon>
        <taxon>Arthropoda</taxon>
        <taxon>Hexapoda</taxon>
        <taxon>Insecta</taxon>
        <taxon>Pterygota</taxon>
        <taxon>Neoptera</taxon>
        <taxon>Endopterygota</taxon>
        <taxon>Diptera</taxon>
        <taxon>Brachycera</taxon>
        <taxon>Muscomorpha</taxon>
        <taxon>Ephydroidea</taxon>
        <taxon>Drosophilidae</taxon>
        <taxon>Drosophila</taxon>
        <taxon>Sophophora</taxon>
    </lineage>
</organism>